<sequence length="159" mass="17403">MSCRRNLVWLGLTPEPERELPTVVAALRFRTHRSGPYGSGPHGSGTHGSRPHDARTPTGTPSALADAERQRVERLILRGTRHSWLRYLAEVTALVVDAADSPGHGDPEAALTAGDVVLDHHRMLIGLPGPGYERTATQRQALEEALRRLRNRTRNEGAA</sequence>
<keyword evidence="3" id="KW-1185">Reference proteome</keyword>
<name>A0ABW8CCG6_9ACTN</name>
<reference evidence="2 3" key="1">
    <citation type="submission" date="2024-10" db="EMBL/GenBank/DDBJ databases">
        <title>The Natural Products Discovery Center: Release of the First 8490 Sequenced Strains for Exploring Actinobacteria Biosynthetic Diversity.</title>
        <authorList>
            <person name="Kalkreuter E."/>
            <person name="Kautsar S.A."/>
            <person name="Yang D."/>
            <person name="Bader C.D."/>
            <person name="Teijaro C.N."/>
            <person name="Fluegel L."/>
            <person name="Davis C.M."/>
            <person name="Simpson J.R."/>
            <person name="Lauterbach L."/>
            <person name="Steele A.D."/>
            <person name="Gui C."/>
            <person name="Meng S."/>
            <person name="Li G."/>
            <person name="Viehrig K."/>
            <person name="Ye F."/>
            <person name="Su P."/>
            <person name="Kiefer A.F."/>
            <person name="Nichols A."/>
            <person name="Cepeda A.J."/>
            <person name="Yan W."/>
            <person name="Fan B."/>
            <person name="Jiang Y."/>
            <person name="Adhikari A."/>
            <person name="Zheng C.-J."/>
            <person name="Schuster L."/>
            <person name="Cowan T.M."/>
            <person name="Smanski M.J."/>
            <person name="Chevrette M.G."/>
            <person name="De Carvalho L.P.S."/>
            <person name="Shen B."/>
        </authorList>
    </citation>
    <scope>NUCLEOTIDE SEQUENCE [LARGE SCALE GENOMIC DNA]</scope>
    <source>
        <strain evidence="2 3">NPDC053399</strain>
    </source>
</reference>
<protein>
    <submittedName>
        <fullName evidence="2">Uncharacterized protein</fullName>
    </submittedName>
</protein>
<dbReference type="EMBL" id="JBITYG010000007">
    <property type="protein sequence ID" value="MFI9103527.1"/>
    <property type="molecule type" value="Genomic_DNA"/>
</dbReference>
<evidence type="ECO:0000256" key="1">
    <source>
        <dbReference type="SAM" id="MobiDB-lite"/>
    </source>
</evidence>
<comment type="caution">
    <text evidence="2">The sequence shown here is derived from an EMBL/GenBank/DDBJ whole genome shotgun (WGS) entry which is preliminary data.</text>
</comment>
<evidence type="ECO:0000313" key="3">
    <source>
        <dbReference type="Proteomes" id="UP001614394"/>
    </source>
</evidence>
<dbReference type="RefSeq" id="WP_399652694.1">
    <property type="nucleotide sequence ID" value="NZ_JBITYG010000007.1"/>
</dbReference>
<accession>A0ABW8CCG6</accession>
<organism evidence="2 3">
    <name type="scientific">Streptomyces fildesensis</name>
    <dbReference type="NCBI Taxonomy" id="375757"/>
    <lineage>
        <taxon>Bacteria</taxon>
        <taxon>Bacillati</taxon>
        <taxon>Actinomycetota</taxon>
        <taxon>Actinomycetes</taxon>
        <taxon>Kitasatosporales</taxon>
        <taxon>Streptomycetaceae</taxon>
        <taxon>Streptomyces</taxon>
    </lineage>
</organism>
<dbReference type="Proteomes" id="UP001614394">
    <property type="component" value="Unassembled WGS sequence"/>
</dbReference>
<feature type="compositionally biased region" description="Gly residues" evidence="1">
    <location>
        <begin position="37"/>
        <end position="46"/>
    </location>
</feature>
<proteinExistence type="predicted"/>
<evidence type="ECO:0000313" key="2">
    <source>
        <dbReference type="EMBL" id="MFI9103527.1"/>
    </source>
</evidence>
<gene>
    <name evidence="2" type="ORF">ACIGXA_23675</name>
</gene>
<feature type="region of interest" description="Disordered" evidence="1">
    <location>
        <begin position="32"/>
        <end position="65"/>
    </location>
</feature>